<accession>A0A0A9E347</accession>
<protein>
    <submittedName>
        <fullName evidence="1">Uncharacterized protein</fullName>
    </submittedName>
</protein>
<name>A0A0A9E347_ARUDO</name>
<proteinExistence type="predicted"/>
<reference evidence="1" key="1">
    <citation type="submission" date="2014-09" db="EMBL/GenBank/DDBJ databases">
        <authorList>
            <person name="Magalhaes I.L.F."/>
            <person name="Oliveira U."/>
            <person name="Santos F.R."/>
            <person name="Vidigal T.H.D.A."/>
            <person name="Brescovit A.D."/>
            <person name="Santos A.J."/>
        </authorList>
    </citation>
    <scope>NUCLEOTIDE SEQUENCE</scope>
    <source>
        <tissue evidence="1">Shoot tissue taken approximately 20 cm above the soil surface</tissue>
    </source>
</reference>
<reference evidence="1" key="2">
    <citation type="journal article" date="2015" name="Data Brief">
        <title>Shoot transcriptome of the giant reed, Arundo donax.</title>
        <authorList>
            <person name="Barrero R.A."/>
            <person name="Guerrero F.D."/>
            <person name="Moolhuijzen P."/>
            <person name="Goolsby J.A."/>
            <person name="Tidwell J."/>
            <person name="Bellgard S.E."/>
            <person name="Bellgard M.I."/>
        </authorList>
    </citation>
    <scope>NUCLEOTIDE SEQUENCE</scope>
    <source>
        <tissue evidence="1">Shoot tissue taken approximately 20 cm above the soil surface</tissue>
    </source>
</reference>
<dbReference type="EMBL" id="GBRH01204442">
    <property type="protein sequence ID" value="JAD93453.1"/>
    <property type="molecule type" value="Transcribed_RNA"/>
</dbReference>
<sequence length="57" mass="6603">MHLLLIVPSSSLMAQIWKETTRQRSPPSVKIPILRFYFVIYTASSPPQGSLRHPLRR</sequence>
<organism evidence="1">
    <name type="scientific">Arundo donax</name>
    <name type="common">Giant reed</name>
    <name type="synonym">Donax arundinaceus</name>
    <dbReference type="NCBI Taxonomy" id="35708"/>
    <lineage>
        <taxon>Eukaryota</taxon>
        <taxon>Viridiplantae</taxon>
        <taxon>Streptophyta</taxon>
        <taxon>Embryophyta</taxon>
        <taxon>Tracheophyta</taxon>
        <taxon>Spermatophyta</taxon>
        <taxon>Magnoliopsida</taxon>
        <taxon>Liliopsida</taxon>
        <taxon>Poales</taxon>
        <taxon>Poaceae</taxon>
        <taxon>PACMAD clade</taxon>
        <taxon>Arundinoideae</taxon>
        <taxon>Arundineae</taxon>
        <taxon>Arundo</taxon>
    </lineage>
</organism>
<dbReference type="AlphaFoldDB" id="A0A0A9E347"/>
<evidence type="ECO:0000313" key="1">
    <source>
        <dbReference type="EMBL" id="JAD93453.1"/>
    </source>
</evidence>